<dbReference type="GO" id="GO:0005576">
    <property type="term" value="C:extracellular region"/>
    <property type="evidence" value="ECO:0007669"/>
    <property type="project" value="UniProtKB-SubCell"/>
</dbReference>
<evidence type="ECO:0000313" key="7">
    <source>
        <dbReference type="RefSeq" id="XP_026485013.2"/>
    </source>
</evidence>
<evidence type="ECO:0000256" key="3">
    <source>
        <dbReference type="ARBA" id="ARBA00022702"/>
    </source>
</evidence>
<sequence length="138" mass="15324">MMSWAIWCAMVVAGCACAEAAPASNALTPAIDWAQFDSTAPDDESIGYAVPSMSGRFTAGAPWLYLLAEVPRDSQENERVKRRMPQLSIDMPMSVLRNKLNLEMERKVHALRAAVNRNFLNDIGKRGFGLRSSEVDKY</sequence>
<dbReference type="Pfam" id="PF00473">
    <property type="entry name" value="CRF"/>
    <property type="match status" value="1"/>
</dbReference>
<evidence type="ECO:0000256" key="2">
    <source>
        <dbReference type="ARBA" id="ARBA00022525"/>
    </source>
</evidence>
<reference evidence="7" key="1">
    <citation type="submission" date="2025-08" db="UniProtKB">
        <authorList>
            <consortium name="RefSeq"/>
        </authorList>
    </citation>
    <scope>IDENTIFICATION</scope>
    <source>
        <tissue evidence="7">Whole body</tissue>
    </source>
</reference>
<feature type="domain" description="Corticotropin-releasing factor" evidence="5">
    <location>
        <begin position="83"/>
        <end position="123"/>
    </location>
</feature>
<evidence type="ECO:0000256" key="1">
    <source>
        <dbReference type="ARBA" id="ARBA00004613"/>
    </source>
</evidence>
<dbReference type="InterPro" id="IPR000187">
    <property type="entry name" value="CRF"/>
</dbReference>
<evidence type="ECO:0000259" key="5">
    <source>
        <dbReference type="SMART" id="SM00039"/>
    </source>
</evidence>
<feature type="signal peptide" evidence="4">
    <location>
        <begin position="1"/>
        <end position="20"/>
    </location>
</feature>
<dbReference type="RefSeq" id="XP_026485013.2">
    <property type="nucleotide sequence ID" value="XM_026629228.2"/>
</dbReference>
<evidence type="ECO:0000256" key="4">
    <source>
        <dbReference type="SAM" id="SignalP"/>
    </source>
</evidence>
<dbReference type="GO" id="GO:0005179">
    <property type="term" value="F:hormone activity"/>
    <property type="evidence" value="ECO:0007669"/>
    <property type="project" value="UniProtKB-KW"/>
</dbReference>
<dbReference type="AlphaFoldDB" id="A0A8B8HJI9"/>
<proteinExistence type="predicted"/>
<gene>
    <name evidence="7" type="primary">LOC113392685</name>
</gene>
<keyword evidence="3" id="KW-0372">Hormone</keyword>
<protein>
    <submittedName>
        <fullName evidence="7">Diuretic hormone 1 isoform X2</fullName>
    </submittedName>
</protein>
<dbReference type="SMART" id="SM00039">
    <property type="entry name" value="CRF"/>
    <property type="match status" value="1"/>
</dbReference>
<keyword evidence="2" id="KW-0964">Secreted</keyword>
<feature type="chain" id="PRO_5045943230" evidence="4">
    <location>
        <begin position="21"/>
        <end position="138"/>
    </location>
</feature>
<name>A0A8B8HJI9_VANTA</name>
<accession>A0A8B8HJI9</accession>
<dbReference type="PROSITE" id="PS00511">
    <property type="entry name" value="CRF"/>
    <property type="match status" value="1"/>
</dbReference>
<keyword evidence="4" id="KW-0732">Signal</keyword>
<dbReference type="InterPro" id="IPR018446">
    <property type="entry name" value="Corticotropin-releasing_fac_CS"/>
</dbReference>
<comment type="subcellular location">
    <subcellularLocation>
        <location evidence="1">Secreted</location>
    </subcellularLocation>
</comment>
<organism evidence="6 7">
    <name type="scientific">Vanessa tameamea</name>
    <name type="common">Kamehameha butterfly</name>
    <dbReference type="NCBI Taxonomy" id="334116"/>
    <lineage>
        <taxon>Eukaryota</taxon>
        <taxon>Metazoa</taxon>
        <taxon>Ecdysozoa</taxon>
        <taxon>Arthropoda</taxon>
        <taxon>Hexapoda</taxon>
        <taxon>Insecta</taxon>
        <taxon>Pterygota</taxon>
        <taxon>Neoptera</taxon>
        <taxon>Endopterygota</taxon>
        <taxon>Lepidoptera</taxon>
        <taxon>Glossata</taxon>
        <taxon>Ditrysia</taxon>
        <taxon>Papilionoidea</taxon>
        <taxon>Nymphalidae</taxon>
        <taxon>Nymphalinae</taxon>
        <taxon>Vanessa</taxon>
    </lineage>
</organism>
<evidence type="ECO:0000313" key="6">
    <source>
        <dbReference type="Proteomes" id="UP001652626"/>
    </source>
</evidence>
<keyword evidence="6" id="KW-1185">Reference proteome</keyword>
<dbReference type="Proteomes" id="UP001652626">
    <property type="component" value="Chromosome 5"/>
</dbReference>
<dbReference type="GeneID" id="113392685"/>